<feature type="compositionally biased region" description="Basic and acidic residues" evidence="4">
    <location>
        <begin position="640"/>
        <end position="658"/>
    </location>
</feature>
<keyword evidence="6" id="KW-1185">Reference proteome</keyword>
<keyword evidence="5" id="KW-0346">Stress response</keyword>
<protein>
    <submittedName>
        <fullName evidence="5">Heat shock 70 kDa protein cognate 2</fullName>
    </submittedName>
</protein>
<feature type="compositionally biased region" description="Basic and acidic residues" evidence="4">
    <location>
        <begin position="680"/>
        <end position="706"/>
    </location>
</feature>
<dbReference type="InterPro" id="IPR013126">
    <property type="entry name" value="Hsp_70_fam"/>
</dbReference>
<dbReference type="Proteomes" id="UP001150062">
    <property type="component" value="Unassembled WGS sequence"/>
</dbReference>
<evidence type="ECO:0000256" key="4">
    <source>
        <dbReference type="SAM" id="MobiDB-lite"/>
    </source>
</evidence>
<dbReference type="PANTHER" id="PTHR19375">
    <property type="entry name" value="HEAT SHOCK PROTEIN 70KDA"/>
    <property type="match status" value="1"/>
</dbReference>
<name>A0ABQ8XZD3_9EUKA</name>
<evidence type="ECO:0000313" key="5">
    <source>
        <dbReference type="EMBL" id="KAJ6237705.1"/>
    </source>
</evidence>
<dbReference type="InterPro" id="IPR018181">
    <property type="entry name" value="Heat_shock_70_CS"/>
</dbReference>
<dbReference type="PROSITE" id="PS00329">
    <property type="entry name" value="HSP70_2"/>
    <property type="match status" value="1"/>
</dbReference>
<dbReference type="Gene3D" id="3.90.640.10">
    <property type="entry name" value="Actin, Chain A, domain 4"/>
    <property type="match status" value="1"/>
</dbReference>
<evidence type="ECO:0000313" key="6">
    <source>
        <dbReference type="Proteomes" id="UP001150062"/>
    </source>
</evidence>
<dbReference type="SUPFAM" id="SSF100920">
    <property type="entry name" value="Heat shock protein 70kD (HSP70), peptide-binding domain"/>
    <property type="match status" value="1"/>
</dbReference>
<keyword evidence="2 3" id="KW-0067">ATP-binding</keyword>
<dbReference type="InterPro" id="IPR043129">
    <property type="entry name" value="ATPase_NBD"/>
</dbReference>
<dbReference type="PROSITE" id="PS01036">
    <property type="entry name" value="HSP70_3"/>
    <property type="match status" value="1"/>
</dbReference>
<evidence type="ECO:0000256" key="2">
    <source>
        <dbReference type="ARBA" id="ARBA00022840"/>
    </source>
</evidence>
<dbReference type="InterPro" id="IPR029048">
    <property type="entry name" value="HSP70_C_sf"/>
</dbReference>
<dbReference type="InterPro" id="IPR029047">
    <property type="entry name" value="HSP70_peptide-bd_sf"/>
</dbReference>
<dbReference type="SUPFAM" id="SSF100934">
    <property type="entry name" value="Heat shock protein 70kD (HSP70), C-terminal subdomain"/>
    <property type="match status" value="1"/>
</dbReference>
<evidence type="ECO:0000256" key="1">
    <source>
        <dbReference type="ARBA" id="ARBA00022741"/>
    </source>
</evidence>
<sequence>MTSPIIGIDLGTTYSCVGVWKNDRVEIIANEMGNRTTPSCVAFTEEERLIGESSLSQMGWNPKNTIYDVKRIIGRKFSDQSLQDDLVKWSFKVFSKTGDKTTIQVQFKNKTVEFAPEEISAMILSKMKETAENFLGNKIQKAVVTVPAYFNDLQRSCTKDAGAIAGLNVVRILNEPTAAAIAYGLDHKDEEGEKTVLVYDLGGGTFDVSLLTIEKGVIEVKATAGDTHLGGEDFDNTLVDYCIEDFKRKNRFLKEEITENVRSMRRLQIACEKAKRLLSNSSFASITVDALFQGIDYRTAISRARFEELCGPLFRTTIDPIDRVLRDAKITKEQVDEIVLVGGSTRIPRIQELLKKYFKGKELNKTINPDEAVAYGAAVQGVILSGLNKKPLDLVLVDVTPLSLGIETAGGLMANIIPRNSSIPIEKSQVFTTYQDNQTTVKIQIFEGERPNTVNNTLLGQFKLVGITPQPRWTPRIRITFSVDSNGILDVTAKEFRSNISKNIVIQNGKGRLTHKQIEQMIKDADLFHEEDLKVKETIKSRNYLETYCFGIKRSLRNLDENQQQTTEKEKKEIIDLCNETLSWIDKQTNPTKEKFEKKLNDVQSFCEPILFRTIQQNTNNENQDDVEDIGIDQVEEELEIKKENDDENQSIKERGKETEEEEEKEIKKEGENGNENDSFQEKETEKEKINQNENKNEIEINKEKI</sequence>
<dbReference type="PRINTS" id="PR00301">
    <property type="entry name" value="HEATSHOCK70"/>
</dbReference>
<dbReference type="SUPFAM" id="SSF53067">
    <property type="entry name" value="Actin-like ATPase domain"/>
    <property type="match status" value="2"/>
</dbReference>
<comment type="similarity">
    <text evidence="3">Belongs to the heat shock protein 70 family.</text>
</comment>
<dbReference type="Gene3D" id="2.60.34.10">
    <property type="entry name" value="Substrate Binding Domain Of DNAk, Chain A, domain 1"/>
    <property type="match status" value="1"/>
</dbReference>
<keyword evidence="1 3" id="KW-0547">Nucleotide-binding</keyword>
<evidence type="ECO:0000256" key="3">
    <source>
        <dbReference type="RuleBase" id="RU003322"/>
    </source>
</evidence>
<dbReference type="EMBL" id="JAOAOG010000239">
    <property type="protein sequence ID" value="KAJ6237705.1"/>
    <property type="molecule type" value="Genomic_DNA"/>
</dbReference>
<proteinExistence type="inferred from homology"/>
<comment type="caution">
    <text evidence="5">The sequence shown here is derived from an EMBL/GenBank/DDBJ whole genome shotgun (WGS) entry which is preliminary data.</text>
</comment>
<accession>A0ABQ8XZD3</accession>
<dbReference type="Gene3D" id="1.20.1270.10">
    <property type="match status" value="1"/>
</dbReference>
<dbReference type="Pfam" id="PF00012">
    <property type="entry name" value="HSP70"/>
    <property type="match status" value="1"/>
</dbReference>
<dbReference type="Gene3D" id="3.30.420.40">
    <property type="match status" value="2"/>
</dbReference>
<feature type="region of interest" description="Disordered" evidence="4">
    <location>
        <begin position="639"/>
        <end position="706"/>
    </location>
</feature>
<organism evidence="5 6">
    <name type="scientific">Anaeramoeba flamelloides</name>
    <dbReference type="NCBI Taxonomy" id="1746091"/>
    <lineage>
        <taxon>Eukaryota</taxon>
        <taxon>Metamonada</taxon>
        <taxon>Anaeramoebidae</taxon>
        <taxon>Anaeramoeba</taxon>
    </lineage>
</organism>
<gene>
    <name evidence="5" type="ORF">M0813_27270</name>
</gene>
<reference evidence="5" key="1">
    <citation type="submission" date="2022-08" db="EMBL/GenBank/DDBJ databases">
        <title>Novel sulfate-reducing endosymbionts in the free-living metamonad Anaeramoeba.</title>
        <authorList>
            <person name="Jerlstrom-Hultqvist J."/>
            <person name="Cepicka I."/>
            <person name="Gallot-Lavallee L."/>
            <person name="Salas-Leiva D."/>
            <person name="Curtis B.A."/>
            <person name="Zahonova K."/>
            <person name="Pipaliya S."/>
            <person name="Dacks J."/>
            <person name="Roger A.J."/>
        </authorList>
    </citation>
    <scope>NUCLEOTIDE SEQUENCE</scope>
    <source>
        <strain evidence="5">Schooner1</strain>
    </source>
</reference>
<dbReference type="PROSITE" id="PS00297">
    <property type="entry name" value="HSP70_1"/>
    <property type="match status" value="1"/>
</dbReference>
<dbReference type="Gene3D" id="3.30.30.30">
    <property type="match status" value="1"/>
</dbReference>
<dbReference type="NCBIfam" id="NF001413">
    <property type="entry name" value="PRK00290.1"/>
    <property type="match status" value="1"/>
</dbReference>